<protein>
    <submittedName>
        <fullName evidence="1">Uncharacterized protein</fullName>
    </submittedName>
</protein>
<reference evidence="1" key="2">
    <citation type="journal article" date="2015" name="Fish Shellfish Immunol.">
        <title>Early steps in the European eel (Anguilla anguilla)-Vibrio vulnificus interaction in the gills: Role of the RtxA13 toxin.</title>
        <authorList>
            <person name="Callol A."/>
            <person name="Pajuelo D."/>
            <person name="Ebbesson L."/>
            <person name="Teles M."/>
            <person name="MacKenzie S."/>
            <person name="Amaro C."/>
        </authorList>
    </citation>
    <scope>NUCLEOTIDE SEQUENCE</scope>
</reference>
<sequence length="29" mass="3585">MRFIFIVFLFLTYSLLFHRIQIGWGTFCD</sequence>
<reference evidence="1" key="1">
    <citation type="submission" date="2014-11" db="EMBL/GenBank/DDBJ databases">
        <authorList>
            <person name="Amaro Gonzalez C."/>
        </authorList>
    </citation>
    <scope>NUCLEOTIDE SEQUENCE</scope>
</reference>
<organism evidence="1">
    <name type="scientific">Anguilla anguilla</name>
    <name type="common">European freshwater eel</name>
    <name type="synonym">Muraena anguilla</name>
    <dbReference type="NCBI Taxonomy" id="7936"/>
    <lineage>
        <taxon>Eukaryota</taxon>
        <taxon>Metazoa</taxon>
        <taxon>Chordata</taxon>
        <taxon>Craniata</taxon>
        <taxon>Vertebrata</taxon>
        <taxon>Euteleostomi</taxon>
        <taxon>Actinopterygii</taxon>
        <taxon>Neopterygii</taxon>
        <taxon>Teleostei</taxon>
        <taxon>Anguilliformes</taxon>
        <taxon>Anguillidae</taxon>
        <taxon>Anguilla</taxon>
    </lineage>
</organism>
<dbReference type="AlphaFoldDB" id="A0A0E9SR37"/>
<accession>A0A0E9SR37</accession>
<evidence type="ECO:0000313" key="1">
    <source>
        <dbReference type="EMBL" id="JAH43804.1"/>
    </source>
</evidence>
<proteinExistence type="predicted"/>
<name>A0A0E9SR37_ANGAN</name>
<dbReference type="EMBL" id="GBXM01064773">
    <property type="protein sequence ID" value="JAH43804.1"/>
    <property type="molecule type" value="Transcribed_RNA"/>
</dbReference>